<evidence type="ECO:0000256" key="2">
    <source>
        <dbReference type="ARBA" id="ARBA00022679"/>
    </source>
</evidence>
<keyword evidence="2 4" id="KW-0808">Transferase</keyword>
<feature type="binding site" evidence="4">
    <location>
        <position position="284"/>
    </location>
    <ligand>
        <name>S-adenosyl-L-methionine</name>
        <dbReference type="ChEBI" id="CHEBI:59789"/>
    </ligand>
</feature>
<evidence type="ECO:0000256" key="5">
    <source>
        <dbReference type="PROSITE-ProRule" id="PRU10015"/>
    </source>
</evidence>
<dbReference type="PROSITE" id="PS01231">
    <property type="entry name" value="TRMA_2"/>
    <property type="match status" value="1"/>
</dbReference>
<dbReference type="InterPro" id="IPR002792">
    <property type="entry name" value="TRAM_dom"/>
</dbReference>
<feature type="active site" evidence="5">
    <location>
        <position position="404"/>
    </location>
</feature>
<evidence type="ECO:0000256" key="3">
    <source>
        <dbReference type="ARBA" id="ARBA00022691"/>
    </source>
</evidence>
<dbReference type="InterPro" id="IPR030390">
    <property type="entry name" value="MeTrfase_TrmA_AS"/>
</dbReference>
<dbReference type="Pfam" id="PF01938">
    <property type="entry name" value="TRAM"/>
    <property type="match status" value="1"/>
</dbReference>
<organism evidence="7 8">
    <name type="scientific">Olsenella porci</name>
    <dbReference type="NCBI Taxonomy" id="2652279"/>
    <lineage>
        <taxon>Bacteria</taxon>
        <taxon>Bacillati</taxon>
        <taxon>Actinomycetota</taxon>
        <taxon>Coriobacteriia</taxon>
        <taxon>Coriobacteriales</taxon>
        <taxon>Atopobiaceae</taxon>
        <taxon>Olsenella</taxon>
    </lineage>
</organism>
<dbReference type="AlphaFoldDB" id="A0A6N7XCX6"/>
<dbReference type="NCBIfam" id="TIGR00479">
    <property type="entry name" value="rumA"/>
    <property type="match status" value="1"/>
</dbReference>
<gene>
    <name evidence="7" type="primary">rlmD</name>
    <name evidence="7" type="ORF">FYJ68_08680</name>
</gene>
<feature type="binding site" evidence="4">
    <location>
        <position position="313"/>
    </location>
    <ligand>
        <name>S-adenosyl-L-methionine</name>
        <dbReference type="ChEBI" id="CHEBI:59789"/>
    </ligand>
</feature>
<dbReference type="EC" id="2.1.1.190" evidence="7"/>
<dbReference type="Gene3D" id="2.40.50.140">
    <property type="entry name" value="Nucleic acid-binding proteins"/>
    <property type="match status" value="1"/>
</dbReference>
<comment type="similarity">
    <text evidence="4">Belongs to the class I-like SAM-binding methyltransferase superfamily. RNA M5U methyltransferase family.</text>
</comment>
<dbReference type="EMBL" id="VUNC01000007">
    <property type="protein sequence ID" value="MST73177.1"/>
    <property type="molecule type" value="Genomic_DNA"/>
</dbReference>
<dbReference type="Gene3D" id="3.40.50.150">
    <property type="entry name" value="Vaccinia Virus protein VP39"/>
    <property type="match status" value="1"/>
</dbReference>
<keyword evidence="3 4" id="KW-0949">S-adenosyl-L-methionine</keyword>
<feature type="binding site" evidence="4">
    <location>
        <position position="377"/>
    </location>
    <ligand>
        <name>S-adenosyl-L-methionine</name>
        <dbReference type="ChEBI" id="CHEBI:59789"/>
    </ligand>
</feature>
<dbReference type="InterPro" id="IPR010280">
    <property type="entry name" value="U5_MeTrfase_fam"/>
</dbReference>
<dbReference type="PANTHER" id="PTHR11061">
    <property type="entry name" value="RNA M5U METHYLTRANSFERASE"/>
    <property type="match status" value="1"/>
</dbReference>
<protein>
    <submittedName>
        <fullName evidence="7">23S rRNA (Uracil(1939)-C(5))-methyltransferase RlmD</fullName>
        <ecNumber evidence="7">2.1.1.190</ecNumber>
    </submittedName>
</protein>
<feature type="domain" description="TRAM" evidence="6">
    <location>
        <begin position="2"/>
        <end position="63"/>
    </location>
</feature>
<proteinExistence type="inferred from homology"/>
<dbReference type="SUPFAM" id="SSF53335">
    <property type="entry name" value="S-adenosyl-L-methionine-dependent methyltransferases"/>
    <property type="match status" value="1"/>
</dbReference>
<dbReference type="Pfam" id="PF05958">
    <property type="entry name" value="tRNA_U5-meth_tr"/>
    <property type="match status" value="1"/>
</dbReference>
<dbReference type="GO" id="GO:0070475">
    <property type="term" value="P:rRNA base methylation"/>
    <property type="evidence" value="ECO:0007669"/>
    <property type="project" value="TreeGrafter"/>
</dbReference>
<evidence type="ECO:0000313" key="7">
    <source>
        <dbReference type="EMBL" id="MST73177.1"/>
    </source>
</evidence>
<evidence type="ECO:0000256" key="4">
    <source>
        <dbReference type="PROSITE-ProRule" id="PRU01024"/>
    </source>
</evidence>
<accession>A0A6N7XCX6</accession>
<keyword evidence="8" id="KW-1185">Reference proteome</keyword>
<dbReference type="PANTHER" id="PTHR11061:SF30">
    <property type="entry name" value="TRNA (URACIL(54)-C(5))-METHYLTRANSFERASE"/>
    <property type="match status" value="1"/>
</dbReference>
<name>A0A6N7XCX6_9ACTN</name>
<evidence type="ECO:0000313" key="8">
    <source>
        <dbReference type="Proteomes" id="UP000469325"/>
    </source>
</evidence>
<evidence type="ECO:0000256" key="1">
    <source>
        <dbReference type="ARBA" id="ARBA00022603"/>
    </source>
</evidence>
<evidence type="ECO:0000259" key="6">
    <source>
        <dbReference type="PROSITE" id="PS50926"/>
    </source>
</evidence>
<dbReference type="RefSeq" id="WP_154435819.1">
    <property type="nucleotide sequence ID" value="NZ_VUNC01000007.1"/>
</dbReference>
<dbReference type="PROSITE" id="PS01230">
    <property type="entry name" value="TRMA_1"/>
    <property type="match status" value="1"/>
</dbReference>
<dbReference type="CDD" id="cd02440">
    <property type="entry name" value="AdoMet_MTases"/>
    <property type="match status" value="1"/>
</dbReference>
<dbReference type="InterPro" id="IPR012340">
    <property type="entry name" value="NA-bd_OB-fold"/>
</dbReference>
<dbReference type="PROSITE" id="PS51687">
    <property type="entry name" value="SAM_MT_RNA_M5U"/>
    <property type="match status" value="1"/>
</dbReference>
<dbReference type="PROSITE" id="PS50926">
    <property type="entry name" value="TRAM"/>
    <property type="match status" value="1"/>
</dbReference>
<reference evidence="7 8" key="1">
    <citation type="submission" date="2019-08" db="EMBL/GenBank/DDBJ databases">
        <title>In-depth cultivation of the pig gut microbiome towards novel bacterial diversity and tailored functional studies.</title>
        <authorList>
            <person name="Wylensek D."/>
            <person name="Hitch T.C.A."/>
            <person name="Clavel T."/>
        </authorList>
    </citation>
    <scope>NUCLEOTIDE SEQUENCE [LARGE SCALE GENOMIC DNA]</scope>
    <source>
        <strain evidence="7 8">CA-Schmier-601-WT-1</strain>
    </source>
</reference>
<feature type="binding site" evidence="4">
    <location>
        <position position="334"/>
    </location>
    <ligand>
        <name>S-adenosyl-L-methionine</name>
        <dbReference type="ChEBI" id="CHEBI:59789"/>
    </ligand>
</feature>
<dbReference type="Gene3D" id="2.40.50.1070">
    <property type="match status" value="1"/>
</dbReference>
<dbReference type="SUPFAM" id="SSF50249">
    <property type="entry name" value="Nucleic acid-binding proteins"/>
    <property type="match status" value="1"/>
</dbReference>
<feature type="active site" description="Nucleophile" evidence="4">
    <location>
        <position position="404"/>
    </location>
</feature>
<sequence length="450" mass="48974">MSETAGSEQALTLRVGRMTYGPDAIARTDDGKAVFVRGAVPGDLVRARVTREQPTYSNAVLEEVLEASPERVSTAPCPFVDVCGGCPWAHLSREAQLRSKRDNVVDSLVRIGHMPQEEADGLVRPCSDPGDPWGYRNKVELAFQAQGRRSVIGMHDVTGDRVVKVDRCPLLQRGFEKVTKSVSGALSYLSNSRSLQIDRVGVRASRRTRQVEVALWTQTGGFPRAQAAKILREATGATSVVRVLTKGPQKARKVSGLEKLGGYGSWEERVGSESMLLSAPSFFQVNTRGAEELVRLVMEGLDPAEDECAMDLYSGAGTFTLPLARRCDWVDAVESYGPAVRDLRRNLERTGLDNVDPVGGDADLEFPDADADVIVVDPPRAGLAAGVVQKLSAQPARAIAYVSCDPATLARDLARFAEEGTFSPVWVTPVDLFPQTFHVETVTLLQRVRR</sequence>
<dbReference type="InterPro" id="IPR030391">
    <property type="entry name" value="MeTrfase_TrmA_CS"/>
</dbReference>
<keyword evidence="1 4" id="KW-0489">Methyltransferase</keyword>
<dbReference type="InterPro" id="IPR029063">
    <property type="entry name" value="SAM-dependent_MTases_sf"/>
</dbReference>
<dbReference type="GO" id="GO:0070041">
    <property type="term" value="F:rRNA (uridine-C5-)-methyltransferase activity"/>
    <property type="evidence" value="ECO:0007669"/>
    <property type="project" value="TreeGrafter"/>
</dbReference>
<dbReference type="Proteomes" id="UP000469325">
    <property type="component" value="Unassembled WGS sequence"/>
</dbReference>
<comment type="caution">
    <text evidence="7">The sequence shown here is derived from an EMBL/GenBank/DDBJ whole genome shotgun (WGS) entry which is preliminary data.</text>
</comment>